<name>J4GWJ0_9APHY</name>
<gene>
    <name evidence="4" type="ORF">FIBRA_08297</name>
</gene>
<dbReference type="OrthoDB" id="2317741at2759"/>
<reference evidence="4 5" key="1">
    <citation type="journal article" date="2012" name="Appl. Environ. Microbiol.">
        <title>Short-read sequencing for genomic analysis of the brown rot fungus Fibroporia radiculosa.</title>
        <authorList>
            <person name="Tang J.D."/>
            <person name="Perkins A.D."/>
            <person name="Sonstegard T.S."/>
            <person name="Schroeder S.G."/>
            <person name="Burgess S.C."/>
            <person name="Diehl S.V."/>
        </authorList>
    </citation>
    <scope>NUCLEOTIDE SEQUENCE [LARGE SCALE GENOMIC DNA]</scope>
    <source>
        <strain evidence="4 5">TFFH 294</strain>
    </source>
</reference>
<dbReference type="STRING" id="599839.J4GWJ0"/>
<keyword evidence="5" id="KW-1185">Reference proteome</keyword>
<dbReference type="Proteomes" id="UP000006352">
    <property type="component" value="Unassembled WGS sequence"/>
</dbReference>
<dbReference type="GeneID" id="24100961"/>
<dbReference type="HOGENOM" id="CLU_083660_2_1_1"/>
<keyword evidence="1 2" id="KW-0732">Signal</keyword>
<protein>
    <recommendedName>
        <fullName evidence="3">Yeast cell wall synthesis Kre9/Knh1-like N-terminal domain-containing protein</fullName>
    </recommendedName>
</protein>
<dbReference type="InParanoid" id="J4GWJ0"/>
<organism evidence="4 5">
    <name type="scientific">Fibroporia radiculosa</name>
    <dbReference type="NCBI Taxonomy" id="599839"/>
    <lineage>
        <taxon>Eukaryota</taxon>
        <taxon>Fungi</taxon>
        <taxon>Dikarya</taxon>
        <taxon>Basidiomycota</taxon>
        <taxon>Agaricomycotina</taxon>
        <taxon>Agaricomycetes</taxon>
        <taxon>Polyporales</taxon>
        <taxon>Fibroporiaceae</taxon>
        <taxon>Fibroporia</taxon>
    </lineage>
</organism>
<dbReference type="AlphaFoldDB" id="J4GWJ0"/>
<evidence type="ECO:0000256" key="1">
    <source>
        <dbReference type="ARBA" id="ARBA00022729"/>
    </source>
</evidence>
<sequence length="133" mass="14379">MIMNGLTNFICFTVLSFFALVTAFPVVREVYTPPVILPDASTVWVVGNQYNVTWNVTDAPPLQNITDRTGFIVLAKGGDEAWDNNTLLELASGFSILSGTVEVTCPKVPPANDYAIVLFGDSGNFGNLFTIAE</sequence>
<evidence type="ECO:0000313" key="5">
    <source>
        <dbReference type="Proteomes" id="UP000006352"/>
    </source>
</evidence>
<dbReference type="EMBL" id="HE797222">
    <property type="protein sequence ID" value="CCM06050.1"/>
    <property type="molecule type" value="Genomic_DNA"/>
</dbReference>
<accession>J4GWJ0</accession>
<feature type="domain" description="Yeast cell wall synthesis Kre9/Knh1-like N-terminal" evidence="3">
    <location>
        <begin position="38"/>
        <end position="131"/>
    </location>
</feature>
<proteinExistence type="predicted"/>
<evidence type="ECO:0000259" key="3">
    <source>
        <dbReference type="Pfam" id="PF10342"/>
    </source>
</evidence>
<dbReference type="InterPro" id="IPR018466">
    <property type="entry name" value="Kre9/Knh1-like_N"/>
</dbReference>
<evidence type="ECO:0000256" key="2">
    <source>
        <dbReference type="SAM" id="SignalP"/>
    </source>
</evidence>
<evidence type="ECO:0000313" key="4">
    <source>
        <dbReference type="EMBL" id="CCM06050.1"/>
    </source>
</evidence>
<feature type="signal peptide" evidence="2">
    <location>
        <begin position="1"/>
        <end position="23"/>
    </location>
</feature>
<dbReference type="Pfam" id="PF10342">
    <property type="entry name" value="Kre9_KNH"/>
    <property type="match status" value="1"/>
</dbReference>
<feature type="chain" id="PRO_5003779121" description="Yeast cell wall synthesis Kre9/Knh1-like N-terminal domain-containing protein" evidence="2">
    <location>
        <begin position="24"/>
        <end position="133"/>
    </location>
</feature>
<dbReference type="RefSeq" id="XP_012185333.1">
    <property type="nucleotide sequence ID" value="XM_012329943.1"/>
</dbReference>